<keyword evidence="1" id="KW-1133">Transmembrane helix</keyword>
<sequence length="38" mass="3843">MVAPTASDGILAAVLGFVSGLPLCLVMMILGAVFCFDV</sequence>
<evidence type="ECO:0000256" key="1">
    <source>
        <dbReference type="SAM" id="Phobius"/>
    </source>
</evidence>
<keyword evidence="1" id="KW-0472">Membrane</keyword>
<protein>
    <submittedName>
        <fullName evidence="2">Uncharacterized protein</fullName>
    </submittedName>
</protein>
<evidence type="ECO:0000313" key="3">
    <source>
        <dbReference type="Proteomes" id="UP000223296"/>
    </source>
</evidence>
<accession>A0AA44U9X3</accession>
<keyword evidence="1" id="KW-0812">Transmembrane</keyword>
<organism evidence="2 3">
    <name type="scientific">Neisseria gonorrhoeae 3502</name>
    <dbReference type="NCBI Taxonomy" id="1193404"/>
    <lineage>
        <taxon>Bacteria</taxon>
        <taxon>Pseudomonadati</taxon>
        <taxon>Pseudomonadota</taxon>
        <taxon>Betaproteobacteria</taxon>
        <taxon>Neisseriales</taxon>
        <taxon>Neisseriaceae</taxon>
        <taxon>Neisseria</taxon>
    </lineage>
</organism>
<dbReference type="AlphaFoldDB" id="A0AA44U9X3"/>
<dbReference type="Proteomes" id="UP000223296">
    <property type="component" value="Unassembled WGS sequence"/>
</dbReference>
<gene>
    <name evidence="2" type="ORF">N776_04885</name>
</gene>
<dbReference type="EMBL" id="AVBE01000002">
    <property type="protein sequence ID" value="PHJ36123.1"/>
    <property type="molecule type" value="Genomic_DNA"/>
</dbReference>
<name>A0AA44U9X3_NEIGO</name>
<proteinExistence type="predicted"/>
<evidence type="ECO:0000313" key="2">
    <source>
        <dbReference type="EMBL" id="PHJ36123.1"/>
    </source>
</evidence>
<comment type="caution">
    <text evidence="2">The sequence shown here is derived from an EMBL/GenBank/DDBJ whole genome shotgun (WGS) entry which is preliminary data.</text>
</comment>
<feature type="transmembrane region" description="Helical" evidence="1">
    <location>
        <begin position="12"/>
        <end position="36"/>
    </location>
</feature>
<reference evidence="2 3" key="1">
    <citation type="submission" date="2013-08" db="EMBL/GenBank/DDBJ databases">
        <authorList>
            <person name="Trees D."/>
        </authorList>
    </citation>
    <scope>NUCLEOTIDE SEQUENCE [LARGE SCALE GENOMIC DNA]</scope>
    <source>
        <strain evidence="2 3">3502</strain>
    </source>
</reference>